<reference evidence="2" key="1">
    <citation type="journal article" date="2019" name="Int. J. Syst. Evol. Microbiol.">
        <title>The Global Catalogue of Microorganisms (GCM) 10K type strain sequencing project: providing services to taxonomists for standard genome sequencing and annotation.</title>
        <authorList>
            <consortium name="The Broad Institute Genomics Platform"/>
            <consortium name="The Broad Institute Genome Sequencing Center for Infectious Disease"/>
            <person name="Wu L."/>
            <person name="Ma J."/>
        </authorList>
    </citation>
    <scope>NUCLEOTIDE SEQUENCE [LARGE SCALE GENOMIC DNA]</scope>
    <source>
        <strain evidence="2">JCM 15443</strain>
    </source>
</reference>
<dbReference type="EMBL" id="BMOM01000033">
    <property type="protein sequence ID" value="GGM18882.1"/>
    <property type="molecule type" value="Genomic_DNA"/>
</dbReference>
<dbReference type="SUPFAM" id="SSF55718">
    <property type="entry name" value="SCP-like"/>
    <property type="match status" value="1"/>
</dbReference>
<evidence type="ECO:0000313" key="2">
    <source>
        <dbReference type="Proteomes" id="UP000661918"/>
    </source>
</evidence>
<evidence type="ECO:0000313" key="1">
    <source>
        <dbReference type="EMBL" id="GGM18882.1"/>
    </source>
</evidence>
<keyword evidence="2" id="KW-1185">Reference proteome</keyword>
<organism evidence="1 2">
    <name type="scientific">Deinococcus aerophilus</name>
    <dbReference type="NCBI Taxonomy" id="522488"/>
    <lineage>
        <taxon>Bacteria</taxon>
        <taxon>Thermotogati</taxon>
        <taxon>Deinococcota</taxon>
        <taxon>Deinococci</taxon>
        <taxon>Deinococcales</taxon>
        <taxon>Deinococcaceae</taxon>
        <taxon>Deinococcus</taxon>
    </lineage>
</organism>
<evidence type="ECO:0008006" key="3">
    <source>
        <dbReference type="Google" id="ProtNLM"/>
    </source>
</evidence>
<proteinExistence type="predicted"/>
<dbReference type="RefSeq" id="WP_188905040.1">
    <property type="nucleotide sequence ID" value="NZ_BMOM01000033.1"/>
</dbReference>
<name>A0ABQ2GZE4_9DEIO</name>
<protein>
    <recommendedName>
        <fullName evidence="3">SCP2 domain-containing protein</fullName>
    </recommendedName>
</protein>
<accession>A0ABQ2GZE4</accession>
<dbReference type="Gene3D" id="3.30.1050.10">
    <property type="entry name" value="SCP2 sterol-binding domain"/>
    <property type="match status" value="1"/>
</dbReference>
<comment type="caution">
    <text evidence="1">The sequence shown here is derived from an EMBL/GenBank/DDBJ whole genome shotgun (WGS) entry which is preliminary data.</text>
</comment>
<dbReference type="Proteomes" id="UP000661918">
    <property type="component" value="Unassembled WGS sequence"/>
</dbReference>
<dbReference type="InterPro" id="IPR036527">
    <property type="entry name" value="SCP2_sterol-bd_dom_sf"/>
</dbReference>
<gene>
    <name evidence="1" type="ORF">GCM10010841_28710</name>
</gene>
<sequence length="113" mass="12067">MLQVFLKTADPGPVRERLALAFAFHDPDAWVCVDGRDGAQAQVSRGETARRAGNDLTFRMSGQTAHAFWRGDLNVVAALTGGQLCMEGPLLRALALAPGLARIQAAYRTETGG</sequence>